<sequence>MAVLPIVEGRIPFNIPSISKECFTFYKIIGDLTDNTPLICLHGGPGAGHEGDESFWQESLSVDEFWNVIKYFKLERYHILGHSWGAALGAVLASTKLSSGLQRLILCSGLVDVHIANKNFRRLVKELPSDIRDVIVKHDEDQEYDKADYSAALEYFFKKHAYRDEPFPGEHVGRALANFADDETSVFTTAGDKFMTCTGSLRDWTVIPRLSDIEAPTLVIDGEFDYAPVESFFTGIKKVK</sequence>
<dbReference type="SUPFAM" id="SSF53474">
    <property type="entry name" value="alpha/beta-Hydrolases"/>
    <property type="match status" value="1"/>
</dbReference>
<dbReference type="EMBL" id="CAJPDQ010000011">
    <property type="protein sequence ID" value="CAF9916251.1"/>
    <property type="molecule type" value="Genomic_DNA"/>
</dbReference>
<reference evidence="1" key="1">
    <citation type="submission" date="2021-03" db="EMBL/GenBank/DDBJ databases">
        <authorList>
            <person name="Tagirdzhanova G."/>
        </authorList>
    </citation>
    <scope>NUCLEOTIDE SEQUENCE</scope>
</reference>
<accession>A0A8H3F8N3</accession>
<protein>
    <submittedName>
        <fullName evidence="1">Uncharacterized protein</fullName>
    </submittedName>
</protein>
<gene>
    <name evidence="1" type="ORF">GOMPHAMPRED_000939</name>
</gene>
<name>A0A8H3F8N3_9LECA</name>
<evidence type="ECO:0000313" key="1">
    <source>
        <dbReference type="EMBL" id="CAF9916251.1"/>
    </source>
</evidence>
<dbReference type="Proteomes" id="UP000664169">
    <property type="component" value="Unassembled WGS sequence"/>
</dbReference>
<proteinExistence type="predicted"/>
<dbReference type="OrthoDB" id="190201at2759"/>
<dbReference type="InterPro" id="IPR029058">
    <property type="entry name" value="AB_hydrolase_fold"/>
</dbReference>
<comment type="caution">
    <text evidence="1">The sequence shown here is derived from an EMBL/GenBank/DDBJ whole genome shotgun (WGS) entry which is preliminary data.</text>
</comment>
<keyword evidence="2" id="KW-1185">Reference proteome</keyword>
<dbReference type="AlphaFoldDB" id="A0A8H3F8N3"/>
<organism evidence="1 2">
    <name type="scientific">Gomphillus americanus</name>
    <dbReference type="NCBI Taxonomy" id="1940652"/>
    <lineage>
        <taxon>Eukaryota</taxon>
        <taxon>Fungi</taxon>
        <taxon>Dikarya</taxon>
        <taxon>Ascomycota</taxon>
        <taxon>Pezizomycotina</taxon>
        <taxon>Lecanoromycetes</taxon>
        <taxon>OSLEUM clade</taxon>
        <taxon>Ostropomycetidae</taxon>
        <taxon>Ostropales</taxon>
        <taxon>Graphidaceae</taxon>
        <taxon>Gomphilloideae</taxon>
        <taxon>Gomphillus</taxon>
    </lineage>
</organism>
<evidence type="ECO:0000313" key="2">
    <source>
        <dbReference type="Proteomes" id="UP000664169"/>
    </source>
</evidence>
<dbReference type="Gene3D" id="3.40.50.1820">
    <property type="entry name" value="alpha/beta hydrolase"/>
    <property type="match status" value="1"/>
</dbReference>